<dbReference type="InterPro" id="IPR009080">
    <property type="entry name" value="tRNAsynth_Ia_anticodon-bd"/>
</dbReference>
<dbReference type="PROSITE" id="PS00178">
    <property type="entry name" value="AA_TRNA_LIGASE_I"/>
    <property type="match status" value="1"/>
</dbReference>
<organism evidence="11">
    <name type="scientific">Catovirus CTV1</name>
    <dbReference type="NCBI Taxonomy" id="1977631"/>
    <lineage>
        <taxon>Viruses</taxon>
        <taxon>Varidnaviria</taxon>
        <taxon>Bamfordvirae</taxon>
        <taxon>Nucleocytoviricota</taxon>
        <taxon>Megaviricetes</taxon>
        <taxon>Imitervirales</taxon>
        <taxon>Mimiviridae</taxon>
        <taxon>Klosneuvirinae</taxon>
        <taxon>Catovirus</taxon>
    </lineage>
</organism>
<evidence type="ECO:0000256" key="8">
    <source>
        <dbReference type="ARBA" id="ARBA00047552"/>
    </source>
</evidence>
<dbReference type="InterPro" id="IPR013155">
    <property type="entry name" value="M/V/L/I-tRNA-synth_anticd-bd"/>
</dbReference>
<evidence type="ECO:0000259" key="9">
    <source>
        <dbReference type="Pfam" id="PF00133"/>
    </source>
</evidence>
<evidence type="ECO:0000256" key="2">
    <source>
        <dbReference type="ARBA" id="ARBA00022598"/>
    </source>
</evidence>
<evidence type="ECO:0000313" key="11">
    <source>
        <dbReference type="EMBL" id="ARF08237.1"/>
    </source>
</evidence>
<keyword evidence="3" id="KW-0547">Nucleotide-binding</keyword>
<dbReference type="GO" id="GO:0005524">
    <property type="term" value="F:ATP binding"/>
    <property type="evidence" value="ECO:0007669"/>
    <property type="project" value="UniProtKB-KW"/>
</dbReference>
<keyword evidence="4" id="KW-0067">ATP-binding</keyword>
<reference evidence="11" key="1">
    <citation type="journal article" date="2017" name="Science">
        <title>Giant viruses with an expanded complement of translation system components.</title>
        <authorList>
            <person name="Schulz F."/>
            <person name="Yutin N."/>
            <person name="Ivanova N.N."/>
            <person name="Ortega D.R."/>
            <person name="Lee T.K."/>
            <person name="Vierheilig J."/>
            <person name="Daims H."/>
            <person name="Horn M."/>
            <person name="Wagner M."/>
            <person name="Jensen G.J."/>
            <person name="Kyrpides N.C."/>
            <person name="Koonin E.V."/>
            <person name="Woyke T."/>
        </authorList>
    </citation>
    <scope>NUCLEOTIDE SEQUENCE</scope>
    <source>
        <strain evidence="11">CTV1</strain>
    </source>
</reference>
<feature type="domain" description="Aminoacyl-tRNA synthetase class Ia" evidence="9">
    <location>
        <begin position="15"/>
        <end position="550"/>
    </location>
</feature>
<dbReference type="GO" id="GO:0004832">
    <property type="term" value="F:valine-tRNA ligase activity"/>
    <property type="evidence" value="ECO:0007669"/>
    <property type="project" value="UniProtKB-EC"/>
</dbReference>
<evidence type="ECO:0000256" key="4">
    <source>
        <dbReference type="ARBA" id="ARBA00022840"/>
    </source>
</evidence>
<gene>
    <name evidence="11" type="ORF">Catovirus_1_287</name>
</gene>
<dbReference type="Gene3D" id="1.10.730.10">
    <property type="entry name" value="Isoleucyl-tRNA Synthetase, Domain 1"/>
    <property type="match status" value="1"/>
</dbReference>
<evidence type="ECO:0000256" key="7">
    <source>
        <dbReference type="ARBA" id="ARBA00029936"/>
    </source>
</evidence>
<accession>A0A1V0S951</accession>
<dbReference type="InterPro" id="IPR002300">
    <property type="entry name" value="aa-tRNA-synth_Ia"/>
</dbReference>
<dbReference type="Gene3D" id="3.40.50.620">
    <property type="entry name" value="HUPs"/>
    <property type="match status" value="2"/>
</dbReference>
<dbReference type="SUPFAM" id="SSF47323">
    <property type="entry name" value="Anticodon-binding domain of a subclass of class I aminoacyl-tRNA synthetases"/>
    <property type="match status" value="1"/>
</dbReference>
<proteinExistence type="predicted"/>
<keyword evidence="5" id="KW-0648">Protein biosynthesis</keyword>
<dbReference type="SUPFAM" id="SSF52374">
    <property type="entry name" value="Nucleotidylyl transferase"/>
    <property type="match status" value="1"/>
</dbReference>
<dbReference type="NCBIfam" id="NF004349">
    <property type="entry name" value="PRK05729.1"/>
    <property type="match status" value="1"/>
</dbReference>
<dbReference type="SUPFAM" id="SSF50677">
    <property type="entry name" value="ValRS/IleRS/LeuRS editing domain"/>
    <property type="match status" value="1"/>
</dbReference>
<evidence type="ECO:0000256" key="1">
    <source>
        <dbReference type="ARBA" id="ARBA00013169"/>
    </source>
</evidence>
<evidence type="ECO:0000256" key="6">
    <source>
        <dbReference type="ARBA" id="ARBA00023146"/>
    </source>
</evidence>
<keyword evidence="6 11" id="KW-0030">Aminoacyl-tRNA synthetase</keyword>
<dbReference type="GO" id="GO:0002161">
    <property type="term" value="F:aminoacyl-tRNA deacylase activity"/>
    <property type="evidence" value="ECO:0007669"/>
    <property type="project" value="InterPro"/>
</dbReference>
<keyword evidence="2" id="KW-0436">Ligase</keyword>
<protein>
    <recommendedName>
        <fullName evidence="1">valine--tRNA ligase</fullName>
        <ecNumber evidence="1">6.1.1.9</ecNumber>
    </recommendedName>
    <alternativeName>
        <fullName evidence="7">Valyl-tRNA synthetase</fullName>
    </alternativeName>
</protein>
<feature type="domain" description="Methionyl/Valyl/Leucyl/Isoleucyl-tRNA synthetase anticodon-binding" evidence="10">
    <location>
        <begin position="590"/>
        <end position="688"/>
    </location>
</feature>
<dbReference type="InterPro" id="IPR002303">
    <property type="entry name" value="Valyl-tRNA_ligase"/>
</dbReference>
<dbReference type="InterPro" id="IPR014729">
    <property type="entry name" value="Rossmann-like_a/b/a_fold"/>
</dbReference>
<dbReference type="CDD" id="cd00817">
    <property type="entry name" value="ValRS_core"/>
    <property type="match status" value="1"/>
</dbReference>
<dbReference type="NCBIfam" id="TIGR00422">
    <property type="entry name" value="valS"/>
    <property type="match status" value="1"/>
</dbReference>
<dbReference type="EC" id="6.1.1.9" evidence="1"/>
<name>A0A1V0S951_9VIRU</name>
<evidence type="ECO:0000259" key="10">
    <source>
        <dbReference type="Pfam" id="PF08264"/>
    </source>
</evidence>
<dbReference type="PRINTS" id="PR00986">
    <property type="entry name" value="TRNASYNTHVAL"/>
</dbReference>
<dbReference type="PANTHER" id="PTHR11946">
    <property type="entry name" value="VALYL-TRNA SYNTHETASES"/>
    <property type="match status" value="1"/>
</dbReference>
<dbReference type="InterPro" id="IPR001412">
    <property type="entry name" value="aa-tRNA-synth_I_CS"/>
</dbReference>
<dbReference type="EMBL" id="KY684083">
    <property type="protein sequence ID" value="ARF08237.1"/>
    <property type="molecule type" value="Genomic_DNA"/>
</dbReference>
<evidence type="ECO:0000256" key="5">
    <source>
        <dbReference type="ARBA" id="ARBA00022917"/>
    </source>
</evidence>
<dbReference type="PANTHER" id="PTHR11946:SF93">
    <property type="entry name" value="VALINE--TRNA LIGASE, CHLOROPLASTIC_MITOCHONDRIAL 2"/>
    <property type="match status" value="1"/>
</dbReference>
<dbReference type="Pfam" id="PF08264">
    <property type="entry name" value="Anticodon_1"/>
    <property type="match status" value="1"/>
</dbReference>
<comment type="catalytic activity">
    <reaction evidence="8">
        <text>tRNA(Val) + L-valine + ATP = L-valyl-tRNA(Val) + AMP + diphosphate</text>
        <dbReference type="Rhea" id="RHEA:10704"/>
        <dbReference type="Rhea" id="RHEA-COMP:9672"/>
        <dbReference type="Rhea" id="RHEA-COMP:9708"/>
        <dbReference type="ChEBI" id="CHEBI:30616"/>
        <dbReference type="ChEBI" id="CHEBI:33019"/>
        <dbReference type="ChEBI" id="CHEBI:57762"/>
        <dbReference type="ChEBI" id="CHEBI:78442"/>
        <dbReference type="ChEBI" id="CHEBI:78537"/>
        <dbReference type="ChEBI" id="CHEBI:456215"/>
        <dbReference type="EC" id="6.1.1.9"/>
    </reaction>
</comment>
<sequence length="695" mass="81697">MESRIDHKFLDNKWQNKFSSMYSSQQNSQKKFSIVMPPPNVTGKLHLGHALNNVYIDCLCRYKRMTGHNVCYLPGLDHAGIATQTKVEKYCEQQGLDFKNLSRQEKYDEIYKWKNQYGNIIINQLKKLGLSCDWSREQFTLSDKFSNHVQNIFIKLYNEGLIYKDDYICNWCPTLKTVISDEEVVTQEIQSKLYYVKYRIENSEEYLVIATTRPETIFADQAIAFHPTDDRYKHYKNKNVVVPLIDKIIPIIQDEYVDSKFGTGLLKITPGHDKNDYEIGKRHNLTTINIFDDDCRIKGTNTKYDGMDRETAKRFVVRDLNTNNAIEKIENYQGVSKKCSRTGSVIESILSKQWFVKMAPLVKDIIQLVESREIEIYPEYNINKLKNWILNIKDWCISRNLIWGHRIPIWYNETTGQTVCSSVDPSDETNRFVQDPNVLDTWFSSWLWPFASFDDNDRDYYFPTDSLITGEDILFFWVVRMIVASKFTNNKIPFKKIFLHGLIRDESGIKMTKSLNNVVDPLDVLDKHGTDPLRFTLLKITPYGNDLQFSDFMVKSGSTFCTKFWNVMRYIYNSIDCQYSDQIIVQSDDDKNIINLFNNLLTRIDGCYEKFDFAGLTNSIYKFVWDDLANNYVEYYKKNIDDNRKKLLLFISLETCKILHPPIPHITEEVWELFSNKFNINSGFISFQKLEKIEF</sequence>
<dbReference type="Pfam" id="PF00133">
    <property type="entry name" value="tRNA-synt_1"/>
    <property type="match status" value="1"/>
</dbReference>
<evidence type="ECO:0000256" key="3">
    <source>
        <dbReference type="ARBA" id="ARBA00022741"/>
    </source>
</evidence>
<dbReference type="InterPro" id="IPR009008">
    <property type="entry name" value="Val/Leu/Ile-tRNA-synth_edit"/>
</dbReference>